<gene>
    <name evidence="2" type="ORF">DWB78_05760</name>
</gene>
<dbReference type="Pfam" id="PF24035">
    <property type="entry name" value="DUF7344"/>
    <property type="match status" value="1"/>
</dbReference>
<evidence type="ECO:0000313" key="3">
    <source>
        <dbReference type="Proteomes" id="UP000255421"/>
    </source>
</evidence>
<sequence>MPSTVHGTYMNCGSAPRVDDRFAAFADISRRIVLYTLYERSESGDPSKASIETLAEELASDGGREELADGGVPERPASPADAEIELAHVHIPGLERAGLVESDGDEVRLAVEPEVVEHGLELAEKFERAG</sequence>
<dbReference type="AlphaFoldDB" id="A0A370IKR0"/>
<dbReference type="Proteomes" id="UP000255421">
    <property type="component" value="Unassembled WGS sequence"/>
</dbReference>
<feature type="domain" description="DUF7344" evidence="1">
    <location>
        <begin position="24"/>
        <end position="106"/>
    </location>
</feature>
<keyword evidence="3" id="KW-1185">Reference proteome</keyword>
<dbReference type="EMBL" id="QQST01000001">
    <property type="protein sequence ID" value="RDI71279.1"/>
    <property type="molecule type" value="Genomic_DNA"/>
</dbReference>
<proteinExistence type="predicted"/>
<reference evidence="2 3" key="1">
    <citation type="submission" date="2018-07" db="EMBL/GenBank/DDBJ databases">
        <title>Genome sequence of extremly halophilic archaeon Halopelagius longus strain BC12-B1.</title>
        <authorList>
            <person name="Zhang X."/>
        </authorList>
    </citation>
    <scope>NUCLEOTIDE SEQUENCE [LARGE SCALE GENOMIC DNA]</scope>
    <source>
        <strain evidence="2 3">BC12-B1</strain>
    </source>
</reference>
<evidence type="ECO:0000259" key="1">
    <source>
        <dbReference type="Pfam" id="PF24035"/>
    </source>
</evidence>
<protein>
    <recommendedName>
        <fullName evidence="1">DUF7344 domain-containing protein</fullName>
    </recommendedName>
</protein>
<name>A0A370IKR0_9EURY</name>
<organism evidence="2 3">
    <name type="scientific">Halopelagius longus</name>
    <dbReference type="NCBI Taxonomy" id="1236180"/>
    <lineage>
        <taxon>Archaea</taxon>
        <taxon>Methanobacteriati</taxon>
        <taxon>Methanobacteriota</taxon>
        <taxon>Stenosarchaea group</taxon>
        <taxon>Halobacteria</taxon>
        <taxon>Halobacteriales</taxon>
        <taxon>Haloferacaceae</taxon>
    </lineage>
</organism>
<dbReference type="InterPro" id="IPR055768">
    <property type="entry name" value="DUF7344"/>
</dbReference>
<comment type="caution">
    <text evidence="2">The sequence shown here is derived from an EMBL/GenBank/DDBJ whole genome shotgun (WGS) entry which is preliminary data.</text>
</comment>
<accession>A0A370IKR0</accession>
<evidence type="ECO:0000313" key="2">
    <source>
        <dbReference type="EMBL" id="RDI71279.1"/>
    </source>
</evidence>